<dbReference type="AlphaFoldDB" id="K3ZE40"/>
<reference evidence="8" key="1">
    <citation type="journal article" date="2012" name="Nat. Biotechnol.">
        <title>Reference genome sequence of the model plant Setaria.</title>
        <authorList>
            <person name="Bennetzen J.L."/>
            <person name="Schmutz J."/>
            <person name="Wang H."/>
            <person name="Percifield R."/>
            <person name="Hawkins J."/>
            <person name="Pontaroli A.C."/>
            <person name="Estep M."/>
            <person name="Feng L."/>
            <person name="Vaughn J.N."/>
            <person name="Grimwood J."/>
            <person name="Jenkins J."/>
            <person name="Barry K."/>
            <person name="Lindquist E."/>
            <person name="Hellsten U."/>
            <person name="Deshpande S."/>
            <person name="Wang X."/>
            <person name="Wu X."/>
            <person name="Mitros T."/>
            <person name="Triplett J."/>
            <person name="Yang X."/>
            <person name="Ye C.Y."/>
            <person name="Mauro-Herrera M."/>
            <person name="Wang L."/>
            <person name="Li P."/>
            <person name="Sharma M."/>
            <person name="Sharma R."/>
            <person name="Ronald P.C."/>
            <person name="Panaud O."/>
            <person name="Kellogg E.A."/>
            <person name="Brutnell T.P."/>
            <person name="Doust A.N."/>
            <person name="Tuskan G.A."/>
            <person name="Rokhsar D."/>
            <person name="Devos K.M."/>
        </authorList>
    </citation>
    <scope>NUCLEOTIDE SEQUENCE [LARGE SCALE GENOMIC DNA]</scope>
    <source>
        <strain evidence="8">cv. Yugu1</strain>
    </source>
</reference>
<dbReference type="EnsemblPlants" id="KQL16910">
    <property type="protein sequence ID" value="KQL16910"/>
    <property type="gene ID" value="SETIT_024832mg"/>
</dbReference>
<evidence type="ECO:0000256" key="1">
    <source>
        <dbReference type="ARBA" id="ARBA00004123"/>
    </source>
</evidence>
<dbReference type="InParanoid" id="K3ZE40"/>
<feature type="compositionally biased region" description="Basic and acidic residues" evidence="5">
    <location>
        <begin position="270"/>
        <end position="282"/>
    </location>
</feature>
<feature type="region of interest" description="Disordered" evidence="5">
    <location>
        <begin position="119"/>
        <end position="160"/>
    </location>
</feature>
<reference evidence="7" key="2">
    <citation type="submission" date="2018-08" db="UniProtKB">
        <authorList>
            <consortium name="EnsemblPlants"/>
        </authorList>
    </citation>
    <scope>IDENTIFICATION</scope>
    <source>
        <strain evidence="7">Yugu1</strain>
    </source>
</reference>
<dbReference type="PANTHER" id="PTHR31413:SF9">
    <property type="entry name" value="NINJA-FAMILY PROTEIN OS03G0419100"/>
    <property type="match status" value="1"/>
</dbReference>
<proteinExistence type="inferred from homology"/>
<evidence type="ECO:0000313" key="7">
    <source>
        <dbReference type="EnsemblPlants" id="KQL16910"/>
    </source>
</evidence>
<dbReference type="Gramene" id="KQL16910">
    <property type="protein sequence ID" value="KQL16910"/>
    <property type="gene ID" value="SETIT_024832mg"/>
</dbReference>
<sequence length="394" mass="41448">MPKRQAKVGTWMTRRCGMPRSAWMSRTNIPILRPYSLASDHLTVSLSPWYQSRAPIRPPRSVPLAQSAIRVPPTAQGTRATTGAPARPERSSALANGIPGPTPTAWLLEASMPWWSGSRACSQRRSGERRRTAGEGAQSEGTTPSQRLATTPPRCSRWGRMSRGMASRDFLGAFGGGGVRGGGEGARPQAEDAAAGGAAGGESDDVELSLGLSLGGRFGTEAKRQRLARSSSIASVCSVSSLDGDDADPSPAAPLPLLRPSSLPTETEEERWRRREMQSRRRLEARRKRVERRNSMGGAPPSAPPKPGGEATATAAANSVQLRRSVGSQGSNSVNTAEQGFVATPARTERREPTGHSRQPRSSMSRVASSAESAAAAAGAALGGGAVALRGTEE</sequence>
<feature type="region of interest" description="Disordered" evidence="5">
    <location>
        <begin position="68"/>
        <end position="100"/>
    </location>
</feature>
<dbReference type="Proteomes" id="UP000004995">
    <property type="component" value="Unassembled WGS sequence"/>
</dbReference>
<dbReference type="InterPro" id="IPR032310">
    <property type="entry name" value="NLS_NINJA_AFP-like"/>
</dbReference>
<dbReference type="GO" id="GO:0005634">
    <property type="term" value="C:nucleus"/>
    <property type="evidence" value="ECO:0000318"/>
    <property type="project" value="GO_Central"/>
</dbReference>
<accession>K3ZE40</accession>
<dbReference type="InterPro" id="IPR012463">
    <property type="entry name" value="Ninja_motif"/>
</dbReference>
<comment type="similarity">
    <text evidence="2 4">Belongs to the Ninja family.</text>
</comment>
<protein>
    <recommendedName>
        <fullName evidence="4">Ninja-family protein</fullName>
    </recommendedName>
    <alternativeName>
        <fullName evidence="4">ABI-binding protein</fullName>
    </alternativeName>
</protein>
<organism evidence="7 8">
    <name type="scientific">Setaria italica</name>
    <name type="common">Foxtail millet</name>
    <name type="synonym">Panicum italicum</name>
    <dbReference type="NCBI Taxonomy" id="4555"/>
    <lineage>
        <taxon>Eukaryota</taxon>
        <taxon>Viridiplantae</taxon>
        <taxon>Streptophyta</taxon>
        <taxon>Embryophyta</taxon>
        <taxon>Tracheophyta</taxon>
        <taxon>Spermatophyta</taxon>
        <taxon>Magnoliopsida</taxon>
        <taxon>Liliopsida</taxon>
        <taxon>Poales</taxon>
        <taxon>Poaceae</taxon>
        <taxon>PACMAD clade</taxon>
        <taxon>Panicoideae</taxon>
        <taxon>Panicodae</taxon>
        <taxon>Paniceae</taxon>
        <taxon>Cenchrinae</taxon>
        <taxon>Setaria</taxon>
    </lineage>
</organism>
<dbReference type="EMBL" id="AGNK02002086">
    <property type="status" value="NOT_ANNOTATED_CDS"/>
    <property type="molecule type" value="Genomic_DNA"/>
</dbReference>
<evidence type="ECO:0000256" key="4">
    <source>
        <dbReference type="RuleBase" id="RU369029"/>
    </source>
</evidence>
<evidence type="ECO:0000256" key="3">
    <source>
        <dbReference type="ARBA" id="ARBA00023242"/>
    </source>
</evidence>
<evidence type="ECO:0000259" key="6">
    <source>
        <dbReference type="Pfam" id="PF07897"/>
    </source>
</evidence>
<keyword evidence="3 4" id="KW-0539">Nucleus</keyword>
<feature type="region of interest" description="Disordered" evidence="5">
    <location>
        <begin position="179"/>
        <end position="203"/>
    </location>
</feature>
<evidence type="ECO:0000256" key="2">
    <source>
        <dbReference type="ARBA" id="ARBA00006081"/>
    </source>
</evidence>
<dbReference type="STRING" id="4555.K3ZE40"/>
<dbReference type="HOGENOM" id="CLU_701303_0_0_1"/>
<keyword evidence="8" id="KW-1185">Reference proteome</keyword>
<evidence type="ECO:0000256" key="5">
    <source>
        <dbReference type="SAM" id="MobiDB-lite"/>
    </source>
</evidence>
<feature type="compositionally biased region" description="Low complexity" evidence="5">
    <location>
        <begin position="362"/>
        <end position="371"/>
    </location>
</feature>
<feature type="compositionally biased region" description="Low complexity" evidence="5">
    <location>
        <begin position="255"/>
        <end position="264"/>
    </location>
</feature>
<feature type="compositionally biased region" description="Polar residues" evidence="5">
    <location>
        <begin position="315"/>
        <end position="338"/>
    </location>
</feature>
<evidence type="ECO:0000313" key="8">
    <source>
        <dbReference type="Proteomes" id="UP000004995"/>
    </source>
</evidence>
<dbReference type="PANTHER" id="PTHR31413">
    <property type="entry name" value="AFP HOMOLOG 2"/>
    <property type="match status" value="1"/>
</dbReference>
<comment type="subcellular location">
    <subcellularLocation>
        <location evidence="1 4">Nucleus</location>
    </subcellularLocation>
</comment>
<dbReference type="InterPro" id="IPR031307">
    <property type="entry name" value="Ninja_fam"/>
</dbReference>
<feature type="region of interest" description="Disordered" evidence="5">
    <location>
        <begin position="239"/>
        <end position="371"/>
    </location>
</feature>
<dbReference type="Pfam" id="PF07897">
    <property type="entry name" value="EAR"/>
    <property type="match status" value="1"/>
</dbReference>
<name>K3ZE40_SETIT</name>
<dbReference type="Pfam" id="PF16136">
    <property type="entry name" value="NLS_NINJA_AFP"/>
    <property type="match status" value="1"/>
</dbReference>
<feature type="compositionally biased region" description="Polar residues" evidence="5">
    <location>
        <begin position="139"/>
        <end position="149"/>
    </location>
</feature>
<dbReference type="eggNOG" id="ENOG502QW6K">
    <property type="taxonomic scope" value="Eukaryota"/>
</dbReference>
<dbReference type="GO" id="GO:0007165">
    <property type="term" value="P:signal transduction"/>
    <property type="evidence" value="ECO:0007669"/>
    <property type="project" value="InterPro"/>
</dbReference>
<feature type="domain" description="Ethylene-responsive binding factor-associated repression" evidence="6">
    <location>
        <begin position="201"/>
        <end position="235"/>
    </location>
</feature>
<dbReference type="GO" id="GO:0045892">
    <property type="term" value="P:negative regulation of DNA-templated transcription"/>
    <property type="evidence" value="ECO:0000318"/>
    <property type="project" value="GO_Central"/>
</dbReference>
<comment type="function">
    <text evidence="4">Acts as a negative regulator of abscisic acid (ABA) response.</text>
</comment>